<keyword evidence="3" id="KW-1185">Reference proteome</keyword>
<name>A0ABW3Q5D5_9BACT</name>
<comment type="caution">
    <text evidence="2">The sequence shown here is derived from an EMBL/GenBank/DDBJ whole genome shotgun (WGS) entry which is preliminary data.</text>
</comment>
<dbReference type="SMART" id="SM00382">
    <property type="entry name" value="AAA"/>
    <property type="match status" value="1"/>
</dbReference>
<reference evidence="3" key="1">
    <citation type="journal article" date="2019" name="Int. J. Syst. Evol. Microbiol.">
        <title>The Global Catalogue of Microorganisms (GCM) 10K type strain sequencing project: providing services to taxonomists for standard genome sequencing and annotation.</title>
        <authorList>
            <consortium name="The Broad Institute Genomics Platform"/>
            <consortium name="The Broad Institute Genome Sequencing Center for Infectious Disease"/>
            <person name="Wu L."/>
            <person name="Ma J."/>
        </authorList>
    </citation>
    <scope>NUCLEOTIDE SEQUENCE [LARGE SCALE GENOMIC DNA]</scope>
    <source>
        <strain evidence="3">CCUG 55608</strain>
    </source>
</reference>
<protein>
    <submittedName>
        <fullName evidence="2">Helix-turn-helix domain-containing protein</fullName>
    </submittedName>
</protein>
<evidence type="ECO:0000259" key="1">
    <source>
        <dbReference type="PROSITE" id="PS50967"/>
    </source>
</evidence>
<dbReference type="SUPFAM" id="SSF52540">
    <property type="entry name" value="P-loop containing nucleoside triphosphate hydrolases"/>
    <property type="match status" value="2"/>
</dbReference>
<dbReference type="InterPro" id="IPR029491">
    <property type="entry name" value="Helicase_HTH"/>
</dbReference>
<dbReference type="PROSITE" id="PS50967">
    <property type="entry name" value="HRDC"/>
    <property type="match status" value="1"/>
</dbReference>
<gene>
    <name evidence="2" type="ORF">ACFQ4C_01105</name>
</gene>
<dbReference type="PANTHER" id="PTHR47642">
    <property type="entry name" value="ATP-DEPENDENT DNA HELICASE"/>
    <property type="match status" value="1"/>
</dbReference>
<dbReference type="Gene3D" id="3.40.50.300">
    <property type="entry name" value="P-loop containing nucleotide triphosphate hydrolases"/>
    <property type="match status" value="2"/>
</dbReference>
<dbReference type="InterPro" id="IPR051055">
    <property type="entry name" value="PIF1_helicase"/>
</dbReference>
<dbReference type="InterPro" id="IPR010285">
    <property type="entry name" value="DNA_helicase_pif1-like_DEAD"/>
</dbReference>
<dbReference type="Pfam" id="PF05970">
    <property type="entry name" value="PIF1"/>
    <property type="match status" value="1"/>
</dbReference>
<sequence>MPTLVNEKLQLAHDFVLHTNRNVFLTGKAGTGKTTFLHQVKNTSSKRLAVVAPTGVAAINAGGVTIHSLFQLPFGPLVPGALNRETRKFTREKINLLRTLDLLIVDEISMVRADVLDGIDAVLRRFRYRPEPFGGVQLLLIGDMQQLPPVIRDEDWALLRPYYDTGYFFGSRALQKTPYISLELDHIYRQADQRFIEILNSVREKRITRAQLDDLNQRFIPNFTPQDDEGYITLTTHNQAALQLNSQKLQSLTTQLHTFEATIEGDFPAHAYPTEASLELKVGAQVMFNKNDASREKLFYNGKIGQITDIDDDVIYVKCPHDPDTLTVSPMEWVNIRYTLDPQTNEIKEEPIGKFVQYPLKLAWAITIHKSQGLTFEKAIIDAASAFAHGQVYVALSRCKTLEGLVLREPIPSHSIKTELLLEEFHEQVQQQTPDDQELWHSKQLNQEQLLLDLFSFERTHYLINRCRRTGAEHAGSLDEGLEPALNQFNAVFQEKVRDVTERFRQQLPRYFAGDLLAEENQPLQERVRKAGVYFKDLIRNELQPMLASVPTETDNKQVREALHESLDELEKELFIKLHCFEATLDGFEALVYQKTRNHAELEFQSIRKQASRKSDEGRSGHEKPRTLYDALAKWRQDLAGELDTVAHTILPRKTLAELARSKPSTLDELLKIKGFGKVKARMIGEDVLTIIRSFLENESATKASSAPEKPNKTPSPALSLALFRQGKTVTDIAQERNIAASTVEGHLAQFISSGQLSVYELVPAEKVETIRTYLEKHTPKTLTEAKAGLGDGVTFAEIRMVYNSMLAGTAQTD</sequence>
<organism evidence="2 3">
    <name type="scientific">Larkinella insperata</name>
    <dbReference type="NCBI Taxonomy" id="332158"/>
    <lineage>
        <taxon>Bacteria</taxon>
        <taxon>Pseudomonadati</taxon>
        <taxon>Bacteroidota</taxon>
        <taxon>Cytophagia</taxon>
        <taxon>Cytophagales</taxon>
        <taxon>Spirosomataceae</taxon>
        <taxon>Larkinella</taxon>
    </lineage>
</organism>
<evidence type="ECO:0000313" key="3">
    <source>
        <dbReference type="Proteomes" id="UP001597116"/>
    </source>
</evidence>
<dbReference type="SMART" id="SM00341">
    <property type="entry name" value="HRDC"/>
    <property type="match status" value="1"/>
</dbReference>
<dbReference type="InterPro" id="IPR003593">
    <property type="entry name" value="AAA+_ATPase"/>
</dbReference>
<dbReference type="Gene3D" id="2.30.30.940">
    <property type="match status" value="1"/>
</dbReference>
<dbReference type="Pfam" id="PF14493">
    <property type="entry name" value="HTH_40"/>
    <property type="match status" value="1"/>
</dbReference>
<proteinExistence type="predicted"/>
<dbReference type="CDD" id="cd18809">
    <property type="entry name" value="SF1_C_RecD"/>
    <property type="match status" value="1"/>
</dbReference>
<dbReference type="RefSeq" id="WP_265990363.1">
    <property type="nucleotide sequence ID" value="NZ_CP110973.1"/>
</dbReference>
<dbReference type="Proteomes" id="UP001597116">
    <property type="component" value="Unassembled WGS sequence"/>
</dbReference>
<dbReference type="InterPro" id="IPR002121">
    <property type="entry name" value="HRDC_dom"/>
</dbReference>
<feature type="domain" description="HRDC" evidence="1">
    <location>
        <begin position="622"/>
        <end position="702"/>
    </location>
</feature>
<dbReference type="Pfam" id="PF00570">
    <property type="entry name" value="HRDC"/>
    <property type="match status" value="1"/>
</dbReference>
<dbReference type="SUPFAM" id="SSF47819">
    <property type="entry name" value="HRDC-like"/>
    <property type="match status" value="1"/>
</dbReference>
<dbReference type="EMBL" id="JBHTLP010000001">
    <property type="protein sequence ID" value="MFD1139680.1"/>
    <property type="molecule type" value="Genomic_DNA"/>
</dbReference>
<dbReference type="InterPro" id="IPR027417">
    <property type="entry name" value="P-loop_NTPase"/>
</dbReference>
<evidence type="ECO:0000313" key="2">
    <source>
        <dbReference type="EMBL" id="MFD1139680.1"/>
    </source>
</evidence>
<accession>A0ABW3Q5D5</accession>
<dbReference type="InterPro" id="IPR010997">
    <property type="entry name" value="HRDC-like_sf"/>
</dbReference>
<dbReference type="InterPro" id="IPR044876">
    <property type="entry name" value="HRDC_dom_sf"/>
</dbReference>
<dbReference type="Gene3D" id="1.10.150.80">
    <property type="entry name" value="HRDC domain"/>
    <property type="match status" value="1"/>
</dbReference>